<evidence type="ECO:0000256" key="2">
    <source>
        <dbReference type="ARBA" id="ARBA00005979"/>
    </source>
</evidence>
<dbReference type="InterPro" id="IPR045247">
    <property type="entry name" value="Oye-like"/>
</dbReference>
<dbReference type="OrthoDB" id="276546at2759"/>
<keyword evidence="3" id="KW-0285">Flavoprotein</keyword>
<evidence type="ECO:0000256" key="1">
    <source>
        <dbReference type="ARBA" id="ARBA00001917"/>
    </source>
</evidence>
<dbReference type="PANTHER" id="PTHR22893">
    <property type="entry name" value="NADH OXIDOREDUCTASE-RELATED"/>
    <property type="match status" value="1"/>
</dbReference>
<dbReference type="PANTHER" id="PTHR22893:SF91">
    <property type="entry name" value="NADPH DEHYDROGENASE 2-RELATED"/>
    <property type="match status" value="1"/>
</dbReference>
<name>A0A1Q3A3P2_ZYGRO</name>
<dbReference type="Proteomes" id="UP000187013">
    <property type="component" value="Unassembled WGS sequence"/>
</dbReference>
<dbReference type="GO" id="GO:0003959">
    <property type="term" value="F:NADPH dehydrogenase activity"/>
    <property type="evidence" value="ECO:0007669"/>
    <property type="project" value="TreeGrafter"/>
</dbReference>
<dbReference type="CDD" id="cd02933">
    <property type="entry name" value="OYE_like_FMN"/>
    <property type="match status" value="1"/>
</dbReference>
<dbReference type="GO" id="GO:0010181">
    <property type="term" value="F:FMN binding"/>
    <property type="evidence" value="ECO:0007669"/>
    <property type="project" value="InterPro"/>
</dbReference>
<gene>
    <name evidence="6" type="ORF">ZYGR_0U01540</name>
</gene>
<sequence length="397" mass="44499">MSFTKRFQPVSLGDTNLFKPIKVGDVQLNHRVVLAPLTRCRCLNDDGVLNQELAPEYYSQRSQEPGTLIITEAAFPSLQSAGFVGSPGLITGDQFSAWSKVFNTIHKNKSSVFVQIWSAGRSADLEVLAKNDLRYDSATDNLYMNREMEEKAAKLQLAQHGITQQEINEYIRDWVHAAKNSIKAGANGVEIHAANGYLLNQFLDPISNHRTDKYGGSIENRSRFPLEIVDAIIDAIGASKIGIRFSPYGFYGDMSSGDNPLILAQYAHIIGELERRAQQGNRIAYIHLVEPRVTIPQLPEGEGAYTGGTNDFVYSIWKGIVIRCGDLALHPELEEKFTEDNRTLLAYGRFFISNPDLAHRLREGLPLNEYDRSTFYTSNSVGYTDYPNYQNCLKLGY</sequence>
<dbReference type="InterPro" id="IPR013785">
    <property type="entry name" value="Aldolase_TIM"/>
</dbReference>
<dbReference type="eggNOG" id="KOG0134">
    <property type="taxonomic scope" value="Eukaryota"/>
</dbReference>
<evidence type="ECO:0000313" key="7">
    <source>
        <dbReference type="Proteomes" id="UP000187013"/>
    </source>
</evidence>
<evidence type="ECO:0000259" key="5">
    <source>
        <dbReference type="Pfam" id="PF00724"/>
    </source>
</evidence>
<comment type="caution">
    <text evidence="6">The sequence shown here is derived from an EMBL/GenBank/DDBJ whole genome shotgun (WGS) entry which is preliminary data.</text>
</comment>
<protein>
    <recommendedName>
        <fullName evidence="5">NADH:flavin oxidoreductase/NADH oxidase N-terminal domain-containing protein</fullName>
    </recommendedName>
</protein>
<reference evidence="6 7" key="1">
    <citation type="submission" date="2016-08" db="EMBL/GenBank/DDBJ databases">
        <title>Draft genome sequence of allopolyploid Zygosaccharomyces rouxii.</title>
        <authorList>
            <person name="Watanabe J."/>
            <person name="Uehara K."/>
            <person name="Mogi Y."/>
            <person name="Tsukioka Y."/>
        </authorList>
    </citation>
    <scope>NUCLEOTIDE SEQUENCE [LARGE SCALE GENOMIC DNA]</scope>
    <source>
        <strain evidence="6 7">NBRC 110957</strain>
    </source>
</reference>
<evidence type="ECO:0000256" key="3">
    <source>
        <dbReference type="ARBA" id="ARBA00022643"/>
    </source>
</evidence>
<dbReference type="GO" id="GO:0006915">
    <property type="term" value="P:apoptotic process"/>
    <property type="evidence" value="ECO:0007669"/>
    <property type="project" value="UniProtKB-ARBA"/>
</dbReference>
<comment type="cofactor">
    <cofactor evidence="1">
        <name>FMN</name>
        <dbReference type="ChEBI" id="CHEBI:58210"/>
    </cofactor>
</comment>
<organism evidence="6 7">
    <name type="scientific">Zygosaccharomyces rouxii</name>
    <dbReference type="NCBI Taxonomy" id="4956"/>
    <lineage>
        <taxon>Eukaryota</taxon>
        <taxon>Fungi</taxon>
        <taxon>Dikarya</taxon>
        <taxon>Ascomycota</taxon>
        <taxon>Saccharomycotina</taxon>
        <taxon>Saccharomycetes</taxon>
        <taxon>Saccharomycetales</taxon>
        <taxon>Saccharomycetaceae</taxon>
        <taxon>Zygosaccharomyces</taxon>
    </lineage>
</organism>
<feature type="domain" description="NADH:flavin oxidoreductase/NADH oxidase N-terminal" evidence="5">
    <location>
        <begin position="16"/>
        <end position="368"/>
    </location>
</feature>
<dbReference type="InterPro" id="IPR001155">
    <property type="entry name" value="OxRdtase_FMN_N"/>
</dbReference>
<evidence type="ECO:0000313" key="6">
    <source>
        <dbReference type="EMBL" id="GAV50298.1"/>
    </source>
</evidence>
<dbReference type="EMBL" id="BDGX01000021">
    <property type="protein sequence ID" value="GAV50298.1"/>
    <property type="molecule type" value="Genomic_DNA"/>
</dbReference>
<proteinExistence type="inferred from homology"/>
<dbReference type="FunFam" id="3.20.20.70:FF:000138">
    <property type="entry name" value="NADPH dehydrogenase 1"/>
    <property type="match status" value="1"/>
</dbReference>
<dbReference type="Gene3D" id="3.20.20.70">
    <property type="entry name" value="Aldolase class I"/>
    <property type="match status" value="1"/>
</dbReference>
<evidence type="ECO:0000256" key="4">
    <source>
        <dbReference type="ARBA" id="ARBA00023002"/>
    </source>
</evidence>
<keyword evidence="3" id="KW-0288">FMN</keyword>
<dbReference type="Pfam" id="PF00724">
    <property type="entry name" value="Oxidored_FMN"/>
    <property type="match status" value="1"/>
</dbReference>
<keyword evidence="4" id="KW-0560">Oxidoreductase</keyword>
<dbReference type="SUPFAM" id="SSF51395">
    <property type="entry name" value="FMN-linked oxidoreductases"/>
    <property type="match status" value="1"/>
</dbReference>
<dbReference type="AlphaFoldDB" id="A0A1Q3A3P2"/>
<comment type="similarity">
    <text evidence="2">Belongs to the NADH:flavin oxidoreductase/NADH oxidase family.</text>
</comment>
<accession>A0A1Q3A3P2</accession>